<feature type="region of interest" description="Disordered" evidence="6">
    <location>
        <begin position="1"/>
        <end position="107"/>
    </location>
</feature>
<dbReference type="GO" id="GO:0000407">
    <property type="term" value="C:phagophore assembly site"/>
    <property type="evidence" value="ECO:0007669"/>
    <property type="project" value="TreeGrafter"/>
</dbReference>
<reference evidence="8 9" key="1">
    <citation type="submission" date="2017-03" db="EMBL/GenBank/DDBJ databases">
        <title>An alternative strategy for trypanosome survival in the mammalian bloodstream revealed through genome and transcriptome analysis of the ubiquitous bovine parasite Trypanosoma (Megatrypanum) theileri.</title>
        <authorList>
            <person name="Kelly S."/>
            <person name="Ivens A."/>
            <person name="Mott A."/>
            <person name="O'Neill E."/>
            <person name="Emms D."/>
            <person name="Macleod O."/>
            <person name="Voorheis P."/>
            <person name="Matthews J."/>
            <person name="Matthews K."/>
            <person name="Carrington M."/>
        </authorList>
    </citation>
    <scope>NUCLEOTIDE SEQUENCE [LARGE SCALE GENOMIC DNA]</scope>
    <source>
        <strain evidence="8">Edinburgh</strain>
    </source>
</reference>
<protein>
    <submittedName>
        <fullName evidence="8">Tyrosine protein kinase</fullName>
    </submittedName>
</protein>
<dbReference type="SUPFAM" id="SSF56112">
    <property type="entry name" value="Protein kinase-like (PK-like)"/>
    <property type="match status" value="1"/>
</dbReference>
<dbReference type="InterPro" id="IPR000719">
    <property type="entry name" value="Prot_kinase_dom"/>
</dbReference>
<dbReference type="GO" id="GO:0000045">
    <property type="term" value="P:autophagosome assembly"/>
    <property type="evidence" value="ECO:0007669"/>
    <property type="project" value="TreeGrafter"/>
</dbReference>
<evidence type="ECO:0000259" key="7">
    <source>
        <dbReference type="PROSITE" id="PS50011"/>
    </source>
</evidence>
<feature type="compositionally biased region" description="Low complexity" evidence="6">
    <location>
        <begin position="61"/>
        <end position="85"/>
    </location>
</feature>
<dbReference type="VEuPathDB" id="TriTrypDB:TM35_000122250"/>
<accession>A0A1X0NZ80</accession>
<evidence type="ECO:0000313" key="8">
    <source>
        <dbReference type="EMBL" id="ORC89450.1"/>
    </source>
</evidence>
<dbReference type="STRING" id="67003.A0A1X0NZ80"/>
<feature type="compositionally biased region" description="Polar residues" evidence="6">
    <location>
        <begin position="15"/>
        <end position="34"/>
    </location>
</feature>
<evidence type="ECO:0000256" key="6">
    <source>
        <dbReference type="SAM" id="MobiDB-lite"/>
    </source>
</evidence>
<dbReference type="RefSeq" id="XP_028883516.1">
    <property type="nucleotide sequence ID" value="XM_029025200.1"/>
</dbReference>
<evidence type="ECO:0000256" key="3">
    <source>
        <dbReference type="ARBA" id="ARBA00022777"/>
    </source>
</evidence>
<proteinExistence type="predicted"/>
<keyword evidence="1" id="KW-0808">Transferase</keyword>
<dbReference type="GO" id="GO:0016020">
    <property type="term" value="C:membrane"/>
    <property type="evidence" value="ECO:0007669"/>
    <property type="project" value="TreeGrafter"/>
</dbReference>
<feature type="compositionally biased region" description="Basic residues" evidence="6">
    <location>
        <begin position="42"/>
        <end position="53"/>
    </location>
</feature>
<feature type="domain" description="Protein kinase" evidence="7">
    <location>
        <begin position="324"/>
        <end position="627"/>
    </location>
</feature>
<sequence length="1010" mass="113183">MEENEEGVNAIPEINSETCITTGGDQLHRGSNASNNNPNNTNKKKNKKRRCKTHRGDHNNNSDNNDNNNSNSGSTSSGSSISGNSENVENPETYLNSKNAPDGNRPPVCVDGPWRALELRLTASAVDWTHPVARNSHGAVFSGRDPTAGVEVLIGVEERRSTGEEKELKEEETEKEEEKEEKEVPVWLRDYCPGPVRLLKSFEVSGGDVRLVVTVVHRPGALETEAISAAGVDVHQEEEEEEKQQRQEEEKQQRQEEEKQQRHEEEKQQRQEEEKQQQGEEEKQQQGEEEKQQQGEEKHQEGEESQQQHRVRRENSWVIDAYIVNKNDVIGKGKFGTVYRGVHQKEGYGVAVKVLRGPPGKKEKLLTEARELNRLQMLEHPNIIRLFGVYRKLSKNEIALVHVLELCKGGDLKEFLARHDPLTERQARHIMRQLVDCLCALKENHTMHRDLKPANILLTSSNIDEAIVKVADWGMAKSSDCSDAAGSAQTGGNVANIMFESAVGTVAYMSPERLVRDFYDFQAEVWAAGVIMYELLFARHPYLHSTSPVRTPEELLNAITRAEELEMTGKLRHSASGVDDESKGDGQPSKTEKLSLSQHCYTLLRRMLDPNAKTRFTIEQVRQHPWFSLQETMETTTEMKNADTSGELKYTKKQETSTGAMTAATTITTTTTTTTTTTAMGGLTSEPIANPVGSIQLQTADDDTDNGNALNLSRNWGISQRQQAIYQAVRDHMHVLRHDVIEAEVDPGRRLVLLSYAWELLRAAVYAAILKEYPGGGVGIGSSIENTTMTDTLFNMSSNARFAFRLIPEDIRQMETYIQETAERVKRNLPDLIQRGLLGAPHMAFSTTSLSGGDETVGSSICPSPRLSKTRYPSAQSLLFTRALALIRTATTEEMILSANEEHDNYMEDEEIVYLQGGRSRRQHTYEQAMSILRLLLQQIVVRRGAFSVPSLTSTVPNTTGGGVTDTQDYGTLQVLTVPLLPPIEIADQRTVQALLHKVEKYYRRLLNVR</sequence>
<dbReference type="PROSITE" id="PS50011">
    <property type="entry name" value="PROTEIN_KINASE_DOM"/>
    <property type="match status" value="1"/>
</dbReference>
<evidence type="ECO:0000256" key="1">
    <source>
        <dbReference type="ARBA" id="ARBA00022679"/>
    </source>
</evidence>
<dbReference type="Gene3D" id="1.10.510.10">
    <property type="entry name" value="Transferase(Phosphotransferase) domain 1"/>
    <property type="match status" value="1"/>
</dbReference>
<dbReference type="GO" id="GO:0004674">
    <property type="term" value="F:protein serine/threonine kinase activity"/>
    <property type="evidence" value="ECO:0007669"/>
    <property type="project" value="InterPro"/>
</dbReference>
<organism evidence="8 9">
    <name type="scientific">Trypanosoma theileri</name>
    <dbReference type="NCBI Taxonomy" id="67003"/>
    <lineage>
        <taxon>Eukaryota</taxon>
        <taxon>Discoba</taxon>
        <taxon>Euglenozoa</taxon>
        <taxon>Kinetoplastea</taxon>
        <taxon>Metakinetoplastina</taxon>
        <taxon>Trypanosomatida</taxon>
        <taxon>Trypanosomatidae</taxon>
        <taxon>Trypanosoma</taxon>
    </lineage>
</organism>
<evidence type="ECO:0000256" key="4">
    <source>
        <dbReference type="ARBA" id="ARBA00022840"/>
    </source>
</evidence>
<feature type="compositionally biased region" description="Polar residues" evidence="6">
    <location>
        <begin position="86"/>
        <end position="99"/>
    </location>
</feature>
<keyword evidence="9" id="KW-1185">Reference proteome</keyword>
<name>A0A1X0NZ80_9TRYP</name>
<dbReference type="OrthoDB" id="4062651at2759"/>
<comment type="caution">
    <text evidence="8">The sequence shown here is derived from an EMBL/GenBank/DDBJ whole genome shotgun (WGS) entry which is preliminary data.</text>
</comment>
<keyword evidence="4 5" id="KW-0067">ATP-binding</keyword>
<feature type="binding site" evidence="5">
    <location>
        <position position="353"/>
    </location>
    <ligand>
        <name>ATP</name>
        <dbReference type="ChEBI" id="CHEBI:30616"/>
    </ligand>
</feature>
<dbReference type="PANTHER" id="PTHR24348:SF22">
    <property type="entry name" value="NON-SPECIFIC SERINE_THREONINE PROTEIN KINASE"/>
    <property type="match status" value="1"/>
</dbReference>
<dbReference type="GO" id="GO:0005524">
    <property type="term" value="F:ATP binding"/>
    <property type="evidence" value="ECO:0007669"/>
    <property type="project" value="UniProtKB-UniRule"/>
</dbReference>
<dbReference type="GO" id="GO:0010506">
    <property type="term" value="P:regulation of autophagy"/>
    <property type="evidence" value="ECO:0007669"/>
    <property type="project" value="InterPro"/>
</dbReference>
<feature type="region of interest" description="Disordered" evidence="6">
    <location>
        <begin position="572"/>
        <end position="593"/>
    </location>
</feature>
<feature type="compositionally biased region" description="Basic and acidic residues" evidence="6">
    <location>
        <begin position="243"/>
        <end position="302"/>
    </location>
</feature>
<evidence type="ECO:0000256" key="5">
    <source>
        <dbReference type="PROSITE-ProRule" id="PRU10141"/>
    </source>
</evidence>
<keyword evidence="2 5" id="KW-0547">Nucleotide-binding</keyword>
<dbReference type="GO" id="GO:0005776">
    <property type="term" value="C:autophagosome"/>
    <property type="evidence" value="ECO:0007669"/>
    <property type="project" value="TreeGrafter"/>
</dbReference>
<feature type="compositionally biased region" description="Acidic residues" evidence="6">
    <location>
        <begin position="170"/>
        <end position="180"/>
    </location>
</feature>
<dbReference type="EMBL" id="NBCO01000012">
    <property type="protein sequence ID" value="ORC89450.1"/>
    <property type="molecule type" value="Genomic_DNA"/>
</dbReference>
<evidence type="ECO:0000256" key="2">
    <source>
        <dbReference type="ARBA" id="ARBA00022741"/>
    </source>
</evidence>
<feature type="region of interest" description="Disordered" evidence="6">
    <location>
        <begin position="226"/>
        <end position="311"/>
    </location>
</feature>
<dbReference type="PANTHER" id="PTHR24348">
    <property type="entry name" value="SERINE/THREONINE-PROTEIN KINASE UNC-51-RELATED"/>
    <property type="match status" value="1"/>
</dbReference>
<dbReference type="PROSITE" id="PS00107">
    <property type="entry name" value="PROTEIN_KINASE_ATP"/>
    <property type="match status" value="1"/>
</dbReference>
<dbReference type="InterPro" id="IPR011009">
    <property type="entry name" value="Kinase-like_dom_sf"/>
</dbReference>
<gene>
    <name evidence="8" type="ORF">TM35_000122250</name>
</gene>
<dbReference type="AlphaFoldDB" id="A0A1X0NZ80"/>
<dbReference type="Proteomes" id="UP000192257">
    <property type="component" value="Unassembled WGS sequence"/>
</dbReference>
<dbReference type="Pfam" id="PF00069">
    <property type="entry name" value="Pkinase"/>
    <property type="match status" value="1"/>
</dbReference>
<dbReference type="InterPro" id="IPR017441">
    <property type="entry name" value="Protein_kinase_ATP_BS"/>
</dbReference>
<evidence type="ECO:0000313" key="9">
    <source>
        <dbReference type="Proteomes" id="UP000192257"/>
    </source>
</evidence>
<keyword evidence="3 8" id="KW-0418">Kinase</keyword>
<dbReference type="GO" id="GO:0005829">
    <property type="term" value="C:cytosol"/>
    <property type="evidence" value="ECO:0007669"/>
    <property type="project" value="TreeGrafter"/>
</dbReference>
<feature type="compositionally biased region" description="Basic and acidic residues" evidence="6">
    <location>
        <begin position="159"/>
        <end position="169"/>
    </location>
</feature>
<dbReference type="SMART" id="SM00220">
    <property type="entry name" value="S_TKc"/>
    <property type="match status" value="1"/>
</dbReference>
<feature type="region of interest" description="Disordered" evidence="6">
    <location>
        <begin position="159"/>
        <end position="183"/>
    </location>
</feature>
<dbReference type="GeneID" id="39984980"/>
<dbReference type="InterPro" id="IPR045269">
    <property type="entry name" value="Atg1-like"/>
</dbReference>